<dbReference type="AlphaFoldDB" id="A0A918XAZ6"/>
<dbReference type="PANTHER" id="PTHR46796:SF13">
    <property type="entry name" value="HTH-TYPE TRANSCRIPTIONAL ACTIVATOR RHAS"/>
    <property type="match status" value="1"/>
</dbReference>
<dbReference type="Pfam" id="PF12852">
    <property type="entry name" value="Cupin_6"/>
    <property type="match status" value="1"/>
</dbReference>
<evidence type="ECO:0000256" key="3">
    <source>
        <dbReference type="ARBA" id="ARBA00023163"/>
    </source>
</evidence>
<dbReference type="InterPro" id="IPR018060">
    <property type="entry name" value="HTH_AraC"/>
</dbReference>
<name>A0A918XAZ6_9ACTN</name>
<evidence type="ECO:0000256" key="2">
    <source>
        <dbReference type="ARBA" id="ARBA00023125"/>
    </source>
</evidence>
<organism evidence="5 6">
    <name type="scientific">Nocardiopsis kunsanensis</name>
    <dbReference type="NCBI Taxonomy" id="141693"/>
    <lineage>
        <taxon>Bacteria</taxon>
        <taxon>Bacillati</taxon>
        <taxon>Actinomycetota</taxon>
        <taxon>Actinomycetes</taxon>
        <taxon>Streptosporangiales</taxon>
        <taxon>Nocardiopsidaceae</taxon>
        <taxon>Nocardiopsis</taxon>
    </lineage>
</organism>
<dbReference type="GO" id="GO:0043565">
    <property type="term" value="F:sequence-specific DNA binding"/>
    <property type="evidence" value="ECO:0007669"/>
    <property type="project" value="InterPro"/>
</dbReference>
<dbReference type="InterPro" id="IPR018062">
    <property type="entry name" value="HTH_AraC-typ_CS"/>
</dbReference>
<protein>
    <submittedName>
        <fullName evidence="5">AraC family transcriptional regulator</fullName>
    </submittedName>
</protein>
<evidence type="ECO:0000313" key="5">
    <source>
        <dbReference type="EMBL" id="GHD23209.1"/>
    </source>
</evidence>
<dbReference type="PRINTS" id="PR00032">
    <property type="entry name" value="HTHARAC"/>
</dbReference>
<comment type="caution">
    <text evidence="5">The sequence shown here is derived from an EMBL/GenBank/DDBJ whole genome shotgun (WGS) entry which is preliminary data.</text>
</comment>
<dbReference type="InterPro" id="IPR020449">
    <property type="entry name" value="Tscrpt_reg_AraC-type_HTH"/>
</dbReference>
<proteinExistence type="predicted"/>
<dbReference type="PROSITE" id="PS00041">
    <property type="entry name" value="HTH_ARAC_FAMILY_1"/>
    <property type="match status" value="1"/>
</dbReference>
<dbReference type="EMBL" id="BMXL01000007">
    <property type="protein sequence ID" value="GHD23209.1"/>
    <property type="molecule type" value="Genomic_DNA"/>
</dbReference>
<dbReference type="GO" id="GO:0003700">
    <property type="term" value="F:DNA-binding transcription factor activity"/>
    <property type="evidence" value="ECO:0007669"/>
    <property type="project" value="InterPro"/>
</dbReference>
<dbReference type="Gene3D" id="1.10.10.60">
    <property type="entry name" value="Homeodomain-like"/>
    <property type="match status" value="1"/>
</dbReference>
<dbReference type="InterPro" id="IPR009057">
    <property type="entry name" value="Homeodomain-like_sf"/>
</dbReference>
<dbReference type="Pfam" id="PF12833">
    <property type="entry name" value="HTH_18"/>
    <property type="match status" value="1"/>
</dbReference>
<dbReference type="PROSITE" id="PS01124">
    <property type="entry name" value="HTH_ARAC_FAMILY_2"/>
    <property type="match status" value="1"/>
</dbReference>
<dbReference type="InterPro" id="IPR032783">
    <property type="entry name" value="AraC_lig"/>
</dbReference>
<evidence type="ECO:0000313" key="6">
    <source>
        <dbReference type="Proteomes" id="UP000654947"/>
    </source>
</evidence>
<feature type="domain" description="HTH araC/xylS-type" evidence="4">
    <location>
        <begin position="258"/>
        <end position="356"/>
    </location>
</feature>
<dbReference type="Proteomes" id="UP000654947">
    <property type="component" value="Unassembled WGS sequence"/>
</dbReference>
<reference evidence="5 6" key="1">
    <citation type="journal article" date="2014" name="Int. J. Syst. Evol. Microbiol.">
        <title>Complete genome sequence of Corynebacterium casei LMG S-19264T (=DSM 44701T), isolated from a smear-ripened cheese.</title>
        <authorList>
            <consortium name="US DOE Joint Genome Institute (JGI-PGF)"/>
            <person name="Walter F."/>
            <person name="Albersmeier A."/>
            <person name="Kalinowski J."/>
            <person name="Ruckert C."/>
        </authorList>
    </citation>
    <scope>NUCLEOTIDE SEQUENCE [LARGE SCALE GENOMIC DNA]</scope>
    <source>
        <strain evidence="5 6">KCTC 19473</strain>
    </source>
</reference>
<dbReference type="SMART" id="SM00342">
    <property type="entry name" value="HTH_ARAC"/>
    <property type="match status" value="1"/>
</dbReference>
<keyword evidence="1" id="KW-0805">Transcription regulation</keyword>
<evidence type="ECO:0000256" key="1">
    <source>
        <dbReference type="ARBA" id="ARBA00023015"/>
    </source>
</evidence>
<gene>
    <name evidence="5" type="ORF">GCM10007147_18080</name>
</gene>
<keyword evidence="2" id="KW-0238">DNA-binding</keyword>
<dbReference type="PANTHER" id="PTHR46796">
    <property type="entry name" value="HTH-TYPE TRANSCRIPTIONAL ACTIVATOR RHAS-RELATED"/>
    <property type="match status" value="1"/>
</dbReference>
<keyword evidence="6" id="KW-1185">Reference proteome</keyword>
<accession>A0A918XAZ6</accession>
<dbReference type="InterPro" id="IPR050204">
    <property type="entry name" value="AraC_XylS_family_regulators"/>
</dbReference>
<dbReference type="SUPFAM" id="SSF46689">
    <property type="entry name" value="Homeodomain-like"/>
    <property type="match status" value="1"/>
</dbReference>
<sequence>MFWFVFGMSSVNAAGAPFSIVGTLSRIRVRPGAVDTVRHRGEDGPMDALTALMDGPKARGAFLLRSVLNPPWSMRVEDRAPLSVVALARGTAWLSTAGDRPRRIVPGDMVALRGPQPYTLAHAPDTPATVVVGPDQRCSSGGVDVTDSMALSVRTWGQEPGPDATVMLSGTYRAPGELGSHLWHAMPQVLIRPAGTGGDASSLVDLLGAELGRDHLGQALVLDRALDLLLAGMVRDWLAEDGAGTPGWYRARTDPVVGPALESIRTSPERPWTVAALASGSGVSRTVLARRFTELVGCPPMTHLAQWRLALGADLVRGSDATLTSVARRVGYGNAFAFSTAFKRRYGVSPSEYREIGPVTADLPTDGAGTGTYVLGDGPS</sequence>
<keyword evidence="3" id="KW-0804">Transcription</keyword>
<evidence type="ECO:0000259" key="4">
    <source>
        <dbReference type="PROSITE" id="PS01124"/>
    </source>
</evidence>